<keyword evidence="1" id="KW-0812">Transmembrane</keyword>
<dbReference type="InterPro" id="IPR001810">
    <property type="entry name" value="F-box_dom"/>
</dbReference>
<dbReference type="Gene3D" id="1.20.1280.50">
    <property type="match status" value="1"/>
</dbReference>
<proteinExistence type="predicted"/>
<dbReference type="SUPFAM" id="SSF81383">
    <property type="entry name" value="F-box domain"/>
    <property type="match status" value="1"/>
</dbReference>
<dbReference type="InterPro" id="IPR050796">
    <property type="entry name" value="SCF_F-box_component"/>
</dbReference>
<dbReference type="PANTHER" id="PTHR31672:SF13">
    <property type="entry name" value="F-BOX PROTEIN CPR30-LIKE"/>
    <property type="match status" value="1"/>
</dbReference>
<dbReference type="InterPro" id="IPR006527">
    <property type="entry name" value="F-box-assoc_dom_typ1"/>
</dbReference>
<evidence type="ECO:0000256" key="1">
    <source>
        <dbReference type="SAM" id="Phobius"/>
    </source>
</evidence>
<dbReference type="SUPFAM" id="SSF50965">
    <property type="entry name" value="Galactose oxidase, central domain"/>
    <property type="match status" value="1"/>
</dbReference>
<reference evidence="3" key="1">
    <citation type="submission" date="2021-01" db="EMBL/GenBank/DDBJ databases">
        <authorList>
            <person name="Bezrukov I."/>
        </authorList>
    </citation>
    <scope>NUCLEOTIDE SEQUENCE</scope>
</reference>
<keyword evidence="4" id="KW-1185">Reference proteome</keyword>
<feature type="domain" description="F-box" evidence="2">
    <location>
        <begin position="24"/>
        <end position="63"/>
    </location>
</feature>
<feature type="transmembrane region" description="Helical" evidence="1">
    <location>
        <begin position="127"/>
        <end position="146"/>
    </location>
</feature>
<organism evidence="3 4">
    <name type="scientific">Arabidopsis arenosa</name>
    <name type="common">Sand rock-cress</name>
    <name type="synonym">Cardaminopsis arenosa</name>
    <dbReference type="NCBI Taxonomy" id="38785"/>
    <lineage>
        <taxon>Eukaryota</taxon>
        <taxon>Viridiplantae</taxon>
        <taxon>Streptophyta</taxon>
        <taxon>Embryophyta</taxon>
        <taxon>Tracheophyta</taxon>
        <taxon>Spermatophyta</taxon>
        <taxon>Magnoliopsida</taxon>
        <taxon>eudicotyledons</taxon>
        <taxon>Gunneridae</taxon>
        <taxon>Pentapetalae</taxon>
        <taxon>rosids</taxon>
        <taxon>malvids</taxon>
        <taxon>Brassicales</taxon>
        <taxon>Brassicaceae</taxon>
        <taxon>Camelineae</taxon>
        <taxon>Arabidopsis</taxon>
    </lineage>
</organism>
<dbReference type="InterPro" id="IPR011043">
    <property type="entry name" value="Gal_Oxase/kelch_b-propeller"/>
</dbReference>
<evidence type="ECO:0000313" key="4">
    <source>
        <dbReference type="Proteomes" id="UP000682877"/>
    </source>
</evidence>
<dbReference type="Proteomes" id="UP000682877">
    <property type="component" value="Chromosome 3"/>
</dbReference>
<protein>
    <recommendedName>
        <fullName evidence="2">F-box domain-containing protein</fullName>
    </recommendedName>
</protein>
<evidence type="ECO:0000313" key="3">
    <source>
        <dbReference type="EMBL" id="CAE5966325.1"/>
    </source>
</evidence>
<dbReference type="PANTHER" id="PTHR31672">
    <property type="entry name" value="BNACNNG10540D PROTEIN"/>
    <property type="match status" value="1"/>
</dbReference>
<accession>A0A8S1ZSX7</accession>
<keyword evidence="1" id="KW-1133">Transmembrane helix</keyword>
<gene>
    <name evidence="3" type="ORF">AARE701A_LOCUS6493</name>
</gene>
<dbReference type="InterPro" id="IPR017451">
    <property type="entry name" value="F-box-assoc_interact_dom"/>
</dbReference>
<sequence length="415" mass="47159">MEAAKRERQREGTNDEASHGFLFLPPEIITEILLRLPTKSIGQCRCVSKLFCSLSSSPWFVKSHLERSNHRKMIVSTYNLYSVDVDSIGDGCEGSRELVAAVELNYPLKDDPSMMDQIGRHSYRRSWVVIVGSSNGLVCLSLGASYKKGPLFLFNPTTGDSKRLPEAPVDTTPVESFNFRSYGFGFDDHTHDYKVVKLVATSESNQHILDASVYSLKANSWRRICILNYKGSNAFHTCGVHFNGAIHWVLTRHEDHRVILVFDLTTEEFREMPFPDEAEDCSHKRGEFMVGCLSGRLCVVNHCNGQHDDIWVMNEYGEAKSWSRMRISLSYWVMRPQCSTKNDDEVLLDVDGDMVLYNFKTDASRRMSIRGYKVGVGFEADTYVESLIAPSSYGKESRARLLALLRLLVNFRETI</sequence>
<dbReference type="Gene3D" id="2.120.10.80">
    <property type="entry name" value="Kelch-type beta propeller"/>
    <property type="match status" value="1"/>
</dbReference>
<name>A0A8S1ZSX7_ARAAE</name>
<dbReference type="EMBL" id="LR999453">
    <property type="protein sequence ID" value="CAE5966325.1"/>
    <property type="molecule type" value="Genomic_DNA"/>
</dbReference>
<dbReference type="Pfam" id="PF00646">
    <property type="entry name" value="F-box"/>
    <property type="match status" value="1"/>
</dbReference>
<dbReference type="AlphaFoldDB" id="A0A8S1ZSX7"/>
<dbReference type="InterPro" id="IPR015915">
    <property type="entry name" value="Kelch-typ_b-propeller"/>
</dbReference>
<dbReference type="SMART" id="SM00256">
    <property type="entry name" value="FBOX"/>
    <property type="match status" value="1"/>
</dbReference>
<keyword evidence="1" id="KW-0472">Membrane</keyword>
<evidence type="ECO:0000259" key="2">
    <source>
        <dbReference type="SMART" id="SM00256"/>
    </source>
</evidence>
<dbReference type="NCBIfam" id="TIGR01640">
    <property type="entry name" value="F_box_assoc_1"/>
    <property type="match status" value="1"/>
</dbReference>
<dbReference type="Pfam" id="PF07734">
    <property type="entry name" value="FBA_1"/>
    <property type="match status" value="1"/>
</dbReference>
<dbReference type="InterPro" id="IPR036047">
    <property type="entry name" value="F-box-like_dom_sf"/>
</dbReference>